<dbReference type="AlphaFoldDB" id="A0A843TDH8"/>
<keyword evidence="3" id="KW-1185">Reference proteome</keyword>
<feature type="region of interest" description="Disordered" evidence="1">
    <location>
        <begin position="88"/>
        <end position="122"/>
    </location>
</feature>
<evidence type="ECO:0000313" key="2">
    <source>
        <dbReference type="EMBL" id="MQL68691.1"/>
    </source>
</evidence>
<name>A0A843TDH8_COLES</name>
<protein>
    <submittedName>
        <fullName evidence="2">Uncharacterized protein</fullName>
    </submittedName>
</protein>
<comment type="caution">
    <text evidence="2">The sequence shown here is derived from an EMBL/GenBank/DDBJ whole genome shotgun (WGS) entry which is preliminary data.</text>
</comment>
<gene>
    <name evidence="2" type="ORF">Taro_000942</name>
</gene>
<evidence type="ECO:0000313" key="3">
    <source>
        <dbReference type="Proteomes" id="UP000652761"/>
    </source>
</evidence>
<sequence>MGRCWNAFKENATQRYVATWSRLGNPSRPQPSAQTEHPLSPQLNHMVGLSQKLKSQPGSGCRQPRGCLSTAPVKFGFLGSGKVALSIARSRTVDRGTTDEKKTSKSNSSPQQKQQKHEQQLSRKACTLGVEMAFISPASSHTEGTSASKCRPVGARTSVYDTRITYVTTN</sequence>
<evidence type="ECO:0000256" key="1">
    <source>
        <dbReference type="SAM" id="MobiDB-lite"/>
    </source>
</evidence>
<reference evidence="2" key="1">
    <citation type="submission" date="2017-07" db="EMBL/GenBank/DDBJ databases">
        <title>Taro Niue Genome Assembly and Annotation.</title>
        <authorList>
            <person name="Atibalentja N."/>
            <person name="Keating K."/>
            <person name="Fields C.J."/>
        </authorList>
    </citation>
    <scope>NUCLEOTIDE SEQUENCE</scope>
    <source>
        <strain evidence="2">Niue_2</strain>
        <tissue evidence="2">Leaf</tissue>
    </source>
</reference>
<feature type="compositionally biased region" description="Basic and acidic residues" evidence="1">
    <location>
        <begin position="91"/>
        <end position="103"/>
    </location>
</feature>
<dbReference type="EMBL" id="NMUH01000019">
    <property type="protein sequence ID" value="MQL68691.1"/>
    <property type="molecule type" value="Genomic_DNA"/>
</dbReference>
<organism evidence="2 3">
    <name type="scientific">Colocasia esculenta</name>
    <name type="common">Wild taro</name>
    <name type="synonym">Arum esculentum</name>
    <dbReference type="NCBI Taxonomy" id="4460"/>
    <lineage>
        <taxon>Eukaryota</taxon>
        <taxon>Viridiplantae</taxon>
        <taxon>Streptophyta</taxon>
        <taxon>Embryophyta</taxon>
        <taxon>Tracheophyta</taxon>
        <taxon>Spermatophyta</taxon>
        <taxon>Magnoliopsida</taxon>
        <taxon>Liliopsida</taxon>
        <taxon>Araceae</taxon>
        <taxon>Aroideae</taxon>
        <taxon>Colocasieae</taxon>
        <taxon>Colocasia</taxon>
    </lineage>
</organism>
<accession>A0A843TDH8</accession>
<dbReference type="Proteomes" id="UP000652761">
    <property type="component" value="Unassembled WGS sequence"/>
</dbReference>
<proteinExistence type="predicted"/>